<name>A0ABN7VKW4_GIGMA</name>
<organism evidence="2 3">
    <name type="scientific">Gigaspora margarita</name>
    <dbReference type="NCBI Taxonomy" id="4874"/>
    <lineage>
        <taxon>Eukaryota</taxon>
        <taxon>Fungi</taxon>
        <taxon>Fungi incertae sedis</taxon>
        <taxon>Mucoromycota</taxon>
        <taxon>Glomeromycotina</taxon>
        <taxon>Glomeromycetes</taxon>
        <taxon>Diversisporales</taxon>
        <taxon>Gigasporaceae</taxon>
        <taxon>Gigaspora</taxon>
    </lineage>
</organism>
<dbReference type="EMBL" id="CAJVQB010016180">
    <property type="protein sequence ID" value="CAG8778722.1"/>
    <property type="molecule type" value="Genomic_DNA"/>
</dbReference>
<accession>A0ABN7VKW4</accession>
<protein>
    <submittedName>
        <fullName evidence="2">43854_t:CDS:1</fullName>
    </submittedName>
</protein>
<dbReference type="Proteomes" id="UP000789901">
    <property type="component" value="Unassembled WGS sequence"/>
</dbReference>
<evidence type="ECO:0000256" key="1">
    <source>
        <dbReference type="SAM" id="Coils"/>
    </source>
</evidence>
<feature type="coiled-coil region" evidence="1">
    <location>
        <begin position="539"/>
        <end position="566"/>
    </location>
</feature>
<keyword evidence="1" id="KW-0175">Coiled coil</keyword>
<gene>
    <name evidence="2" type="ORF">GMARGA_LOCUS19414</name>
</gene>
<dbReference type="PANTHER" id="PTHR34714:SF2">
    <property type="entry name" value="EGF-LIKE DOMAIN-CONTAINING PROTEIN"/>
    <property type="match status" value="1"/>
</dbReference>
<keyword evidence="3" id="KW-1185">Reference proteome</keyword>
<feature type="coiled-coil region" evidence="1">
    <location>
        <begin position="306"/>
        <end position="336"/>
    </location>
</feature>
<dbReference type="PANTHER" id="PTHR34714">
    <property type="entry name" value="EGF-LIKE DOMAIN-CONTAINING PROTEIN"/>
    <property type="match status" value="1"/>
</dbReference>
<feature type="coiled-coil region" evidence="1">
    <location>
        <begin position="408"/>
        <end position="459"/>
    </location>
</feature>
<proteinExistence type="predicted"/>
<comment type="caution">
    <text evidence="2">The sequence shown here is derived from an EMBL/GenBank/DDBJ whole genome shotgun (WGS) entry which is preliminary data.</text>
</comment>
<feature type="non-terminal residue" evidence="2">
    <location>
        <position position="789"/>
    </location>
</feature>
<reference evidence="2 3" key="1">
    <citation type="submission" date="2021-06" db="EMBL/GenBank/DDBJ databases">
        <authorList>
            <person name="Kallberg Y."/>
            <person name="Tangrot J."/>
            <person name="Rosling A."/>
        </authorList>
    </citation>
    <scope>NUCLEOTIDE SEQUENCE [LARGE SCALE GENOMIC DNA]</scope>
    <source>
        <strain evidence="2 3">120-4 pot B 10/14</strain>
    </source>
</reference>
<evidence type="ECO:0000313" key="3">
    <source>
        <dbReference type="Proteomes" id="UP000789901"/>
    </source>
</evidence>
<sequence length="789" mass="92705">MNESNNTSQQNNLKKTYNDLLEIFKLPSLKPELQLTDAEIINYDLIVDLNKLFSNPGIKSNARIFRIYGNIIQLSSDLTIPPLNGSGVILIAARRIEIKPGCQIIVNYKKTFRIVIYVKEMTSELEIIAKNQLKNDNSSKFVINELKDDKYIGKLLTIRDGKNPEYKDIYIYDNNILKNHSFLKILRYSLLISIVLFYEEPEITRSIISWIVRITKESEEAKELYYHGLTILTQFNTINSRKKDKFQFVPPLDMNIYKKHIDKLMEFIKYYEEKYKQDSDDELKKEKLDVSLADHSGMVEMYERLNDTKKKRYESAKALTKKIENELQERKSYAKSAFDKLEDGIKGWLDKQRHKARKKLIIAVIELSISVGKIVVLPGSIFSFVENINKVTNSFQEVLADVDVGKILEEKLGHINDLNNQVDKIQQINNKLKSNIKNAAVLNKNIKEQHRKINSLDIEDLAKNLETIDRKGFLLSTEWELTRRRIIKILEFPVKQNIEGTEKYLNSLENFFILIDSYIKAKIEETESSEELLRTNLQEEMSKSKKERLEQMIKNYKSNLDSKNYDEIKFLLIENLIDTKFWLMIYLENYLGAYEYWSLSKSAIKLSVTKEFRDHQKDMKKLSHELMDALEQFGCYPDSNWCSIEFKQKKYIEEFKHNRSVIIEIPLNCESLSDYAHLKLHAFRLYLEGVGSEDDIISLHISNTGTLANRDKKNQEHYFRSEPIPTKEFKYKVHSPIEFDKSEKYILHDNKYYQNDKNIYFVPTPFCQWKISLNTNIDLSGLKSIIIHL</sequence>
<evidence type="ECO:0000313" key="2">
    <source>
        <dbReference type="EMBL" id="CAG8778722.1"/>
    </source>
</evidence>